<dbReference type="CDD" id="cd02440">
    <property type="entry name" value="AdoMet_MTases"/>
    <property type="match status" value="1"/>
</dbReference>
<evidence type="ECO:0000256" key="9">
    <source>
        <dbReference type="ARBA" id="ARBA00023242"/>
    </source>
</evidence>
<keyword evidence="8" id="KW-0819">tRNA processing</keyword>
<dbReference type="GO" id="GO:0052735">
    <property type="term" value="F:tRNA (cytidine-3-)-methyltransferase activity"/>
    <property type="evidence" value="ECO:0007669"/>
    <property type="project" value="Ensembl"/>
</dbReference>
<dbReference type="SUPFAM" id="SSF53335">
    <property type="entry name" value="S-adenosyl-L-methionine-dependent methyltransferases"/>
    <property type="match status" value="1"/>
</dbReference>
<comment type="subcellular location">
    <subcellularLocation>
        <location evidence="2">Cytoplasm</location>
    </subcellularLocation>
    <subcellularLocation>
        <location evidence="1">Nucleus</location>
    </subcellularLocation>
</comment>
<feature type="domain" description="Methyltransferase type 12" evidence="16">
    <location>
        <begin position="220"/>
        <end position="318"/>
    </location>
</feature>
<evidence type="ECO:0000256" key="2">
    <source>
        <dbReference type="ARBA" id="ARBA00004496"/>
    </source>
</evidence>
<dbReference type="GO" id="GO:0030488">
    <property type="term" value="P:tRNA methylation"/>
    <property type="evidence" value="ECO:0007669"/>
    <property type="project" value="Ensembl"/>
</dbReference>
<evidence type="ECO:0000256" key="14">
    <source>
        <dbReference type="ARBA" id="ARBA00079889"/>
    </source>
</evidence>
<organism evidence="17 18">
    <name type="scientific">Ficedula albicollis</name>
    <name type="common">Collared flycatcher</name>
    <name type="synonym">Muscicapa albicollis</name>
    <dbReference type="NCBI Taxonomy" id="59894"/>
    <lineage>
        <taxon>Eukaryota</taxon>
        <taxon>Metazoa</taxon>
        <taxon>Chordata</taxon>
        <taxon>Craniata</taxon>
        <taxon>Vertebrata</taxon>
        <taxon>Euteleostomi</taxon>
        <taxon>Archelosauria</taxon>
        <taxon>Archosauria</taxon>
        <taxon>Dinosauria</taxon>
        <taxon>Saurischia</taxon>
        <taxon>Theropoda</taxon>
        <taxon>Coelurosauria</taxon>
        <taxon>Aves</taxon>
        <taxon>Neognathae</taxon>
        <taxon>Neoaves</taxon>
        <taxon>Telluraves</taxon>
        <taxon>Australaves</taxon>
        <taxon>Passeriformes</taxon>
        <taxon>Muscicapidae</taxon>
        <taxon>Ficedula</taxon>
    </lineage>
</organism>
<comment type="subunit">
    <text evidence="12">Monomer. Interacts with SARS1/SerRS; interaction is mediated via tRNA(Ser) and is required for N(3)-methylcytidine methylation.</text>
</comment>
<keyword evidence="5" id="KW-0489">Methyltransferase</keyword>
<evidence type="ECO:0000313" key="17">
    <source>
        <dbReference type="Ensembl" id="ENSFALP00000009491.2"/>
    </source>
</evidence>
<dbReference type="Proteomes" id="UP000016665">
    <property type="component" value="Chromosome 2"/>
</dbReference>
<dbReference type="InterPro" id="IPR029063">
    <property type="entry name" value="SAM-dependent_MTases_sf"/>
</dbReference>
<reference evidence="17 18" key="1">
    <citation type="journal article" date="2012" name="Nature">
        <title>The genomic landscape of species divergence in Ficedula flycatchers.</title>
        <authorList>
            <person name="Ellegren H."/>
            <person name="Smeds L."/>
            <person name="Burri R."/>
            <person name="Olason P.I."/>
            <person name="Backstrom N."/>
            <person name="Kawakami T."/>
            <person name="Kunstner A."/>
            <person name="Makinen H."/>
            <person name="Nadachowska-Brzyska K."/>
            <person name="Qvarnstrom A."/>
            <person name="Uebbing S."/>
            <person name="Wolf J.B."/>
        </authorList>
    </citation>
    <scope>NUCLEOTIDE SEQUENCE [LARGE SCALE GENOMIC DNA]</scope>
</reference>
<keyword evidence="18" id="KW-1185">Reference proteome</keyword>
<reference evidence="17" key="2">
    <citation type="submission" date="2025-08" db="UniProtKB">
        <authorList>
            <consortium name="Ensembl"/>
        </authorList>
    </citation>
    <scope>IDENTIFICATION</scope>
</reference>
<dbReference type="STRING" id="59894.ENSFALP00000009491"/>
<keyword evidence="9" id="KW-0539">Nucleus</keyword>
<reference evidence="17" key="3">
    <citation type="submission" date="2025-09" db="UniProtKB">
        <authorList>
            <consortium name="Ensembl"/>
        </authorList>
    </citation>
    <scope>IDENTIFICATION</scope>
</reference>
<dbReference type="FunFam" id="3.40.50.150:FF:000279">
    <property type="entry name" value="Methyltransferase-like protein"/>
    <property type="match status" value="1"/>
</dbReference>
<evidence type="ECO:0000256" key="5">
    <source>
        <dbReference type="ARBA" id="ARBA00022603"/>
    </source>
</evidence>
<keyword evidence="6" id="KW-0808">Transferase</keyword>
<proteinExistence type="inferred from homology"/>
<feature type="region of interest" description="Disordered" evidence="15">
    <location>
        <begin position="1"/>
        <end position="47"/>
    </location>
</feature>
<protein>
    <recommendedName>
        <fullName evidence="13">tRNA N(3)-cytidine methyltransferase METTL6</fullName>
    </recommendedName>
    <alternativeName>
        <fullName evidence="14">Methyltransferase-like protein 6</fullName>
    </alternativeName>
</protein>
<name>U3K387_FICAL</name>
<evidence type="ECO:0000256" key="3">
    <source>
        <dbReference type="ARBA" id="ARBA00009725"/>
    </source>
</evidence>
<dbReference type="eggNOG" id="KOG2361">
    <property type="taxonomic scope" value="Eukaryota"/>
</dbReference>
<dbReference type="InterPro" id="IPR026113">
    <property type="entry name" value="METTL2/6/8-like"/>
</dbReference>
<dbReference type="HOGENOM" id="CLU_029724_2_2_1"/>
<dbReference type="GO" id="GO:0005634">
    <property type="term" value="C:nucleus"/>
    <property type="evidence" value="ECO:0007669"/>
    <property type="project" value="UniProtKB-SubCell"/>
</dbReference>
<comment type="similarity">
    <text evidence="3">Belongs to the methyltransferase superfamily. METL family.</text>
</comment>
<dbReference type="PANTHER" id="PTHR22809:SF5">
    <property type="entry name" value="TRNA N(3)-METHYLCYTIDINE METHYLTRANSFERASE METTL6"/>
    <property type="match status" value="1"/>
</dbReference>
<evidence type="ECO:0000256" key="11">
    <source>
        <dbReference type="ARBA" id="ARBA00058280"/>
    </source>
</evidence>
<evidence type="ECO:0000256" key="12">
    <source>
        <dbReference type="ARBA" id="ARBA00065134"/>
    </source>
</evidence>
<evidence type="ECO:0000259" key="16">
    <source>
        <dbReference type="Pfam" id="PF08242"/>
    </source>
</evidence>
<sequence>MAERGEQRGGRSSSGTGKAAAQPGDGTGPSGEEGAAAGEALTADGVEGGLGPPLEALAQLQRVLLLVQQRVRRAVHGPAPGPAGPLPLLRALPPGVLPEIVDFPFREASPGLAAESRMFQENASANCLNIVTTSTEDGAFPKKGQSARVLSPEEAEKLAKDQVLVSEFKQLKLEKEAQKNWDLFYKRNSTNFFKDRHWTTREFQELKACREFADQKLTILEAGCGVGNCLFPLLEEDLNIFAYACDFSPRAVEYVKKNALYSTERCKVFLCDLTKDDLLDNIPADSVDVVTLIFVLSAIHPDKMHLVLRNIYKVLKPGKCVLFRDYGLYDHAMLRFKSGSKLGENFYVRQDGTRSYFFTAEFLSQLFKAEGYEQVVSEYVQRETVNRKEDLHVPRVFLQSKFQKPFSET</sequence>
<keyword evidence="4" id="KW-0963">Cytoplasm</keyword>
<evidence type="ECO:0000313" key="18">
    <source>
        <dbReference type="Proteomes" id="UP000016665"/>
    </source>
</evidence>
<dbReference type="Gene3D" id="3.40.50.150">
    <property type="entry name" value="Vaccinia Virus protein VP39"/>
    <property type="match status" value="1"/>
</dbReference>
<comment type="catalytic activity">
    <reaction evidence="10">
        <text>cytidine(32) in tRNA(Ser) + S-adenosyl-L-methionine = N(3)-methylcytidine(32) in tRNA(Ser) + S-adenosyl-L-homocysteine + H(+)</text>
        <dbReference type="Rhea" id="RHEA:50956"/>
        <dbReference type="Rhea" id="RHEA-COMP:12849"/>
        <dbReference type="Rhea" id="RHEA-COMP:12851"/>
        <dbReference type="ChEBI" id="CHEBI:15378"/>
        <dbReference type="ChEBI" id="CHEBI:57856"/>
        <dbReference type="ChEBI" id="CHEBI:59789"/>
        <dbReference type="ChEBI" id="CHEBI:74894"/>
        <dbReference type="ChEBI" id="CHEBI:82748"/>
    </reaction>
    <physiologicalReaction direction="left-to-right" evidence="10">
        <dbReference type="Rhea" id="RHEA:50957"/>
    </physiologicalReaction>
</comment>
<dbReference type="Pfam" id="PF08242">
    <property type="entry name" value="Methyltransf_12"/>
    <property type="match status" value="1"/>
</dbReference>
<dbReference type="GeneTree" id="ENSGT00940000156679"/>
<dbReference type="Ensembl" id="ENSFALT00000009531.2">
    <property type="protein sequence ID" value="ENSFALP00000009491.2"/>
    <property type="gene ID" value="ENSFALG00000009096.2"/>
</dbReference>
<evidence type="ECO:0000256" key="13">
    <source>
        <dbReference type="ARBA" id="ARBA00067376"/>
    </source>
</evidence>
<dbReference type="PANTHER" id="PTHR22809">
    <property type="entry name" value="METHYLTRANSFERASE-RELATED"/>
    <property type="match status" value="1"/>
</dbReference>
<evidence type="ECO:0000256" key="6">
    <source>
        <dbReference type="ARBA" id="ARBA00022679"/>
    </source>
</evidence>
<gene>
    <name evidence="17" type="primary">METTL6</name>
</gene>
<keyword evidence="7" id="KW-0949">S-adenosyl-L-methionine</keyword>
<evidence type="ECO:0000256" key="8">
    <source>
        <dbReference type="ARBA" id="ARBA00022694"/>
    </source>
</evidence>
<accession>U3K387</accession>
<evidence type="ECO:0000256" key="15">
    <source>
        <dbReference type="SAM" id="MobiDB-lite"/>
    </source>
</evidence>
<evidence type="ECO:0000256" key="7">
    <source>
        <dbReference type="ARBA" id="ARBA00022691"/>
    </source>
</evidence>
<evidence type="ECO:0000256" key="4">
    <source>
        <dbReference type="ARBA" id="ARBA00022490"/>
    </source>
</evidence>
<comment type="function">
    <text evidence="11">S-adenosyl-L-methionine-dependent methyltransferase that mediates N(3)-methylcytidine modification of residue 32 of the tRNA anticodon loop of tRNA(Ser), including tRNA(Ser)(UGA) and tRNA(Ser)(GCU). Interaction with SARS1/SerRS is required for N(3)-methylcytidine methylation.</text>
</comment>
<dbReference type="GO" id="GO:0005737">
    <property type="term" value="C:cytoplasm"/>
    <property type="evidence" value="ECO:0007669"/>
    <property type="project" value="UniProtKB-SubCell"/>
</dbReference>
<dbReference type="GO" id="GO:0019899">
    <property type="term" value="F:enzyme binding"/>
    <property type="evidence" value="ECO:0007669"/>
    <property type="project" value="Ensembl"/>
</dbReference>
<dbReference type="InterPro" id="IPR013217">
    <property type="entry name" value="Methyltransf_12"/>
</dbReference>
<dbReference type="AlphaFoldDB" id="U3K387"/>
<evidence type="ECO:0000256" key="10">
    <source>
        <dbReference type="ARBA" id="ARBA00050646"/>
    </source>
</evidence>
<evidence type="ECO:0000256" key="1">
    <source>
        <dbReference type="ARBA" id="ARBA00004123"/>
    </source>
</evidence>